<keyword evidence="1" id="KW-1133">Transmembrane helix</keyword>
<proteinExistence type="predicted"/>
<reference evidence="3" key="1">
    <citation type="submission" date="2016-06" db="EMBL/GenBank/DDBJ databases">
        <title>Parallel loss of symbiosis genes in relatives of nitrogen-fixing non-legume Parasponia.</title>
        <authorList>
            <person name="Van Velzen R."/>
            <person name="Holmer R."/>
            <person name="Bu F."/>
            <person name="Rutten L."/>
            <person name="Van Zeijl A."/>
            <person name="Liu W."/>
            <person name="Santuari L."/>
            <person name="Cao Q."/>
            <person name="Sharma T."/>
            <person name="Shen D."/>
            <person name="Roswanjaya Y."/>
            <person name="Wardhani T."/>
            <person name="Kalhor M.S."/>
            <person name="Jansen J."/>
            <person name="Van den Hoogen J."/>
            <person name="Gungor B."/>
            <person name="Hartog M."/>
            <person name="Hontelez J."/>
            <person name="Verver J."/>
            <person name="Yang W.-C."/>
            <person name="Schijlen E."/>
            <person name="Repin R."/>
            <person name="Schilthuizen M."/>
            <person name="Schranz E."/>
            <person name="Heidstra R."/>
            <person name="Miyata K."/>
            <person name="Fedorova E."/>
            <person name="Kohlen W."/>
            <person name="Bisseling T."/>
            <person name="Smit S."/>
            <person name="Geurts R."/>
        </authorList>
    </citation>
    <scope>NUCLEOTIDE SEQUENCE [LARGE SCALE GENOMIC DNA]</scope>
    <source>
        <strain evidence="3">cv. WU1-14</strain>
    </source>
</reference>
<comment type="caution">
    <text evidence="2">The sequence shown here is derived from an EMBL/GenBank/DDBJ whole genome shotgun (WGS) entry which is preliminary data.</text>
</comment>
<protein>
    <submittedName>
        <fullName evidence="2">Uncharacterized protein</fullName>
    </submittedName>
</protein>
<dbReference type="Proteomes" id="UP000237105">
    <property type="component" value="Unassembled WGS sequence"/>
</dbReference>
<dbReference type="PANTHER" id="PTHR31061:SF24">
    <property type="entry name" value="LD22376P"/>
    <property type="match status" value="1"/>
</dbReference>
<dbReference type="AlphaFoldDB" id="A0A2P5DCP2"/>
<dbReference type="STRING" id="3476.A0A2P5DCP2"/>
<dbReference type="PANTHER" id="PTHR31061">
    <property type="entry name" value="LD22376P"/>
    <property type="match status" value="1"/>
</dbReference>
<sequence length="102" mass="11454">MGVLQRIAIAYLVAALCEIWLKNGDDHDVRDVNVDPESSLLRKYQLQWAVTLMICIEFLLVLYGLHVPDWEYQISTNDQTTSVSALKTFLVKCGVRGDTGPA</sequence>
<name>A0A2P5DCP2_PARAD</name>
<dbReference type="EMBL" id="JXTB01000046">
    <property type="protein sequence ID" value="PON71061.1"/>
    <property type="molecule type" value="Genomic_DNA"/>
</dbReference>
<gene>
    <name evidence="2" type="ORF">PanWU01x14_075000</name>
</gene>
<keyword evidence="1" id="KW-0472">Membrane</keyword>
<evidence type="ECO:0000313" key="3">
    <source>
        <dbReference type="Proteomes" id="UP000237105"/>
    </source>
</evidence>
<feature type="transmembrane region" description="Helical" evidence="1">
    <location>
        <begin position="45"/>
        <end position="65"/>
    </location>
</feature>
<keyword evidence="3" id="KW-1185">Reference proteome</keyword>
<accession>A0A2P5DCP2</accession>
<keyword evidence="1" id="KW-0812">Transmembrane</keyword>
<evidence type="ECO:0000256" key="1">
    <source>
        <dbReference type="SAM" id="Phobius"/>
    </source>
</evidence>
<organism evidence="2 3">
    <name type="scientific">Parasponia andersonii</name>
    <name type="common">Sponia andersonii</name>
    <dbReference type="NCBI Taxonomy" id="3476"/>
    <lineage>
        <taxon>Eukaryota</taxon>
        <taxon>Viridiplantae</taxon>
        <taxon>Streptophyta</taxon>
        <taxon>Embryophyta</taxon>
        <taxon>Tracheophyta</taxon>
        <taxon>Spermatophyta</taxon>
        <taxon>Magnoliopsida</taxon>
        <taxon>eudicotyledons</taxon>
        <taxon>Gunneridae</taxon>
        <taxon>Pentapetalae</taxon>
        <taxon>rosids</taxon>
        <taxon>fabids</taxon>
        <taxon>Rosales</taxon>
        <taxon>Cannabaceae</taxon>
        <taxon>Parasponia</taxon>
    </lineage>
</organism>
<dbReference type="OrthoDB" id="10560453at2759"/>
<evidence type="ECO:0000313" key="2">
    <source>
        <dbReference type="EMBL" id="PON71061.1"/>
    </source>
</evidence>